<dbReference type="AlphaFoldDB" id="A0AA86ND54"/>
<proteinExistence type="predicted"/>
<dbReference type="EMBL" id="CAXDID020000398">
    <property type="protein sequence ID" value="CAL6087145.1"/>
    <property type="molecule type" value="Genomic_DNA"/>
</dbReference>
<dbReference type="EMBL" id="CAXDID020000726">
    <property type="protein sequence ID" value="CAL6111918.1"/>
    <property type="molecule type" value="Genomic_DNA"/>
</dbReference>
<comment type="caution">
    <text evidence="2">The sequence shown here is derived from an EMBL/GenBank/DDBJ whole genome shotgun (WGS) entry which is preliminary data.</text>
</comment>
<keyword evidence="1" id="KW-1133">Transmembrane helix</keyword>
<reference evidence="2" key="1">
    <citation type="submission" date="2023-06" db="EMBL/GenBank/DDBJ databases">
        <authorList>
            <person name="Kurt Z."/>
        </authorList>
    </citation>
    <scope>NUCLEOTIDE SEQUENCE</scope>
</reference>
<evidence type="ECO:0000313" key="6">
    <source>
        <dbReference type="EMBL" id="CAL6111356.1"/>
    </source>
</evidence>
<dbReference type="EMBL" id="CATOUU010000121">
    <property type="protein sequence ID" value="CAI9917168.1"/>
    <property type="molecule type" value="Genomic_DNA"/>
</dbReference>
<dbReference type="EMBL" id="CATOUU010001100">
    <property type="protein sequence ID" value="CAI9971977.1"/>
    <property type="molecule type" value="Genomic_DNA"/>
</dbReference>
<gene>
    <name evidence="2" type="ORF">HINF_LOCUS4813</name>
    <name evidence="4" type="ORF">HINF_LOCUS59622</name>
    <name evidence="5" type="ORF">HINF_LOCUS63507</name>
    <name evidence="3" type="ORF">HINF_LOCUS7609</name>
    <name evidence="6" type="ORF">HINF_LOCUS76357</name>
    <name evidence="7" type="ORF">HINF_LOCUS76790</name>
</gene>
<feature type="transmembrane region" description="Helical" evidence="1">
    <location>
        <begin position="20"/>
        <end position="46"/>
    </location>
</feature>
<dbReference type="EMBL" id="CATOUU010000194">
    <property type="protein sequence ID" value="CAI9919964.1"/>
    <property type="molecule type" value="Genomic_DNA"/>
</dbReference>
<dbReference type="EMBL" id="CAXDID020000706">
    <property type="protein sequence ID" value="CAL6111356.1"/>
    <property type="molecule type" value="Genomic_DNA"/>
</dbReference>
<evidence type="ECO:0000313" key="8">
    <source>
        <dbReference type="Proteomes" id="UP001642409"/>
    </source>
</evidence>
<evidence type="ECO:0000313" key="5">
    <source>
        <dbReference type="EMBL" id="CAL6087145.1"/>
    </source>
</evidence>
<keyword evidence="1" id="KW-0472">Membrane</keyword>
<evidence type="ECO:0000313" key="2">
    <source>
        <dbReference type="EMBL" id="CAI9917168.1"/>
    </source>
</evidence>
<evidence type="ECO:0000313" key="7">
    <source>
        <dbReference type="EMBL" id="CAL6111918.1"/>
    </source>
</evidence>
<sequence>MNPPQDIVVPVKLLFKLETLLIWIIQVFAQPMTLPIIDFPFIVLVYTKIFFNNTFCPYDHPIPVEIAPLDSQPVVYQNTIFEFKSIISQLREYLSVPLIIPNPFQQLPKIVIYTDNYQQEILPEQCETRPKPTKSVEIAFTYYCIQTYLINKLLLFSPILTNIPKPNIDYASYCQQQSESKLIICILVAVIKYVIPPNKQQSLESN</sequence>
<evidence type="ECO:0000313" key="4">
    <source>
        <dbReference type="EMBL" id="CAI9971977.1"/>
    </source>
</evidence>
<reference evidence="5 8" key="2">
    <citation type="submission" date="2024-07" db="EMBL/GenBank/DDBJ databases">
        <authorList>
            <person name="Akdeniz Z."/>
        </authorList>
    </citation>
    <scope>NUCLEOTIDE SEQUENCE [LARGE SCALE GENOMIC DNA]</scope>
</reference>
<name>A0AA86ND54_9EUKA</name>
<keyword evidence="8" id="KW-1185">Reference proteome</keyword>
<accession>A0AA86ND54</accession>
<organism evidence="2">
    <name type="scientific">Hexamita inflata</name>
    <dbReference type="NCBI Taxonomy" id="28002"/>
    <lineage>
        <taxon>Eukaryota</taxon>
        <taxon>Metamonada</taxon>
        <taxon>Diplomonadida</taxon>
        <taxon>Hexamitidae</taxon>
        <taxon>Hexamitinae</taxon>
        <taxon>Hexamita</taxon>
    </lineage>
</organism>
<dbReference type="Proteomes" id="UP001642409">
    <property type="component" value="Unassembled WGS sequence"/>
</dbReference>
<keyword evidence="1" id="KW-0812">Transmembrane</keyword>
<evidence type="ECO:0000313" key="3">
    <source>
        <dbReference type="EMBL" id="CAI9919964.1"/>
    </source>
</evidence>
<protein>
    <submittedName>
        <fullName evidence="5">Hypothetical_protein</fullName>
    </submittedName>
</protein>
<evidence type="ECO:0000256" key="1">
    <source>
        <dbReference type="SAM" id="Phobius"/>
    </source>
</evidence>